<sequence>MLSKLLRPNVNQFSEGNNEVSSDDDVRGIRFDDSEEEITCEGEEGIVKVVVEIPTQGNRIEVNGKSFRFKGLVSVLDEMFEQIEHRICLRHLCANFKKFGSVAAIRGLLMGASKATYIQAWEKKMNELKQLDKKA</sequence>
<proteinExistence type="predicted"/>
<protein>
    <submittedName>
        <fullName evidence="1">Uncharacterized protein</fullName>
    </submittedName>
</protein>
<dbReference type="Proteomes" id="UP001058974">
    <property type="component" value="Chromosome 7"/>
</dbReference>
<organism evidence="1 2">
    <name type="scientific">Pisum sativum</name>
    <name type="common">Garden pea</name>
    <name type="synonym">Lathyrus oleraceus</name>
    <dbReference type="NCBI Taxonomy" id="3888"/>
    <lineage>
        <taxon>Eukaryota</taxon>
        <taxon>Viridiplantae</taxon>
        <taxon>Streptophyta</taxon>
        <taxon>Embryophyta</taxon>
        <taxon>Tracheophyta</taxon>
        <taxon>Spermatophyta</taxon>
        <taxon>Magnoliopsida</taxon>
        <taxon>eudicotyledons</taxon>
        <taxon>Gunneridae</taxon>
        <taxon>Pentapetalae</taxon>
        <taxon>rosids</taxon>
        <taxon>fabids</taxon>
        <taxon>Fabales</taxon>
        <taxon>Fabaceae</taxon>
        <taxon>Papilionoideae</taxon>
        <taxon>50 kb inversion clade</taxon>
        <taxon>NPAAA clade</taxon>
        <taxon>Hologalegina</taxon>
        <taxon>IRL clade</taxon>
        <taxon>Fabeae</taxon>
        <taxon>Lathyrus</taxon>
    </lineage>
</organism>
<accession>A0A9D5A345</accession>
<reference evidence="1 2" key="1">
    <citation type="journal article" date="2022" name="Nat. Genet.">
        <title>Improved pea reference genome and pan-genome highlight genomic features and evolutionary characteristics.</title>
        <authorList>
            <person name="Yang T."/>
            <person name="Liu R."/>
            <person name="Luo Y."/>
            <person name="Hu S."/>
            <person name="Wang D."/>
            <person name="Wang C."/>
            <person name="Pandey M.K."/>
            <person name="Ge S."/>
            <person name="Xu Q."/>
            <person name="Li N."/>
            <person name="Li G."/>
            <person name="Huang Y."/>
            <person name="Saxena R.K."/>
            <person name="Ji Y."/>
            <person name="Li M."/>
            <person name="Yan X."/>
            <person name="He Y."/>
            <person name="Liu Y."/>
            <person name="Wang X."/>
            <person name="Xiang C."/>
            <person name="Varshney R.K."/>
            <person name="Ding H."/>
            <person name="Gao S."/>
            <person name="Zong X."/>
        </authorList>
    </citation>
    <scope>NUCLEOTIDE SEQUENCE [LARGE SCALE GENOMIC DNA]</scope>
    <source>
        <strain evidence="1 2">cv. Zhongwan 6</strain>
    </source>
</reference>
<evidence type="ECO:0000313" key="2">
    <source>
        <dbReference type="Proteomes" id="UP001058974"/>
    </source>
</evidence>
<name>A0A9D5A345_PEA</name>
<dbReference type="Gramene" id="Psat07G0703900-T1">
    <property type="protein sequence ID" value="KAI5392483.1"/>
    <property type="gene ID" value="KIW84_077039"/>
</dbReference>
<evidence type="ECO:0000313" key="1">
    <source>
        <dbReference type="EMBL" id="KAI5392483.1"/>
    </source>
</evidence>
<gene>
    <name evidence="1" type="ORF">KIW84_077039</name>
</gene>
<keyword evidence="2" id="KW-1185">Reference proteome</keyword>
<dbReference type="AlphaFoldDB" id="A0A9D5A345"/>
<comment type="caution">
    <text evidence="1">The sequence shown here is derived from an EMBL/GenBank/DDBJ whole genome shotgun (WGS) entry which is preliminary data.</text>
</comment>
<dbReference type="EMBL" id="JAMSHJ010000007">
    <property type="protein sequence ID" value="KAI5392483.1"/>
    <property type="molecule type" value="Genomic_DNA"/>
</dbReference>